<evidence type="ECO:0000313" key="2">
    <source>
        <dbReference type="Proteomes" id="UP001196509"/>
    </source>
</evidence>
<dbReference type="EMBL" id="JAICBX010000002">
    <property type="protein sequence ID" value="MBW8637499.1"/>
    <property type="molecule type" value="Genomic_DNA"/>
</dbReference>
<evidence type="ECO:0000313" key="1">
    <source>
        <dbReference type="EMBL" id="MBW8637499.1"/>
    </source>
</evidence>
<proteinExistence type="predicted"/>
<gene>
    <name evidence="1" type="ORF">K1W69_09890</name>
</gene>
<comment type="caution">
    <text evidence="1">The sequence shown here is derived from an EMBL/GenBank/DDBJ whole genome shotgun (WGS) entry which is preliminary data.</text>
</comment>
<keyword evidence="2" id="KW-1185">Reference proteome</keyword>
<accession>A0AAE2ZK91</accession>
<reference evidence="1" key="1">
    <citation type="submission" date="2021-08" db="EMBL/GenBank/DDBJ databases">
        <title>Hoeflea bacterium WL0058 sp. nov., isolated from the sediment.</title>
        <authorList>
            <person name="Wang L."/>
            <person name="Zhang D."/>
        </authorList>
    </citation>
    <scope>NUCLEOTIDE SEQUENCE</scope>
    <source>
        <strain evidence="1">WL0058</strain>
    </source>
</reference>
<dbReference type="AlphaFoldDB" id="A0AAE2ZK91"/>
<organism evidence="1 2">
    <name type="scientific">Flavimaribacter sediminis</name>
    <dbReference type="NCBI Taxonomy" id="2865987"/>
    <lineage>
        <taxon>Bacteria</taxon>
        <taxon>Pseudomonadati</taxon>
        <taxon>Pseudomonadota</taxon>
        <taxon>Alphaproteobacteria</taxon>
        <taxon>Hyphomicrobiales</taxon>
        <taxon>Rhizobiaceae</taxon>
        <taxon>Flavimaribacter</taxon>
    </lineage>
</organism>
<sequence>MGSIVFYKQDKSLTVDQQRREGMIYAGTQVETRMQSTNNYWDAVLATLHDVISASNTGYDVLYEFQNETGKMKQRRISHSAKRRNVFDLTHVDTGQPDGHLVLEIKRDERVADVHFMTVLAPRRSNQADAFGYLATIVGDVAEVPGREEDYLKGTVTFQRCL</sequence>
<dbReference type="Proteomes" id="UP001196509">
    <property type="component" value="Unassembled WGS sequence"/>
</dbReference>
<dbReference type="RefSeq" id="WP_220228201.1">
    <property type="nucleotide sequence ID" value="NZ_JAICBX010000002.1"/>
</dbReference>
<protein>
    <submittedName>
        <fullName evidence="1">Uncharacterized protein</fullName>
    </submittedName>
</protein>
<name>A0AAE2ZK91_9HYPH</name>